<dbReference type="SUPFAM" id="SSF52091">
    <property type="entry name" value="SpoIIaa-like"/>
    <property type="match status" value="1"/>
</dbReference>
<dbReference type="Pfam" id="PF01740">
    <property type="entry name" value="STAS"/>
    <property type="match status" value="1"/>
</dbReference>
<proteinExistence type="predicted"/>
<name>A0A150RDM0_SORCE</name>
<dbReference type="PROSITE" id="PS50112">
    <property type="entry name" value="PAS"/>
    <property type="match status" value="1"/>
</dbReference>
<evidence type="ECO:0000313" key="6">
    <source>
        <dbReference type="Proteomes" id="UP000075515"/>
    </source>
</evidence>
<dbReference type="InterPro" id="IPR051932">
    <property type="entry name" value="Bact_StressResp_Reg"/>
</dbReference>
<organism evidence="5 6">
    <name type="scientific">Sorangium cellulosum</name>
    <name type="common">Polyangium cellulosum</name>
    <dbReference type="NCBI Taxonomy" id="56"/>
    <lineage>
        <taxon>Bacteria</taxon>
        <taxon>Pseudomonadati</taxon>
        <taxon>Myxococcota</taxon>
        <taxon>Polyangia</taxon>
        <taxon>Polyangiales</taxon>
        <taxon>Polyangiaceae</taxon>
        <taxon>Sorangium</taxon>
    </lineage>
</organism>
<dbReference type="InterPro" id="IPR013656">
    <property type="entry name" value="PAS_4"/>
</dbReference>
<evidence type="ECO:0000259" key="3">
    <source>
        <dbReference type="PROSITE" id="PS50113"/>
    </source>
</evidence>
<feature type="coiled-coil region" evidence="1">
    <location>
        <begin position="226"/>
        <end position="264"/>
    </location>
</feature>
<gene>
    <name evidence="5" type="ORF">BE18_15390</name>
</gene>
<dbReference type="CDD" id="cd07041">
    <property type="entry name" value="STAS_RsbR_RsbS_like"/>
    <property type="match status" value="1"/>
</dbReference>
<dbReference type="InterPro" id="IPR035965">
    <property type="entry name" value="PAS-like_dom_sf"/>
</dbReference>
<dbReference type="AlphaFoldDB" id="A0A150RDM0"/>
<dbReference type="PANTHER" id="PTHR33745">
    <property type="entry name" value="RSBT ANTAGONIST PROTEIN RSBS-RELATED"/>
    <property type="match status" value="1"/>
</dbReference>
<reference evidence="5 6" key="1">
    <citation type="submission" date="2014-02" db="EMBL/GenBank/DDBJ databases">
        <title>The small core and large imbalanced accessory genome model reveals a collaborative survival strategy of Sorangium cellulosum strains in nature.</title>
        <authorList>
            <person name="Han K."/>
            <person name="Peng R."/>
            <person name="Blom J."/>
            <person name="Li Y.-Z."/>
        </authorList>
    </citation>
    <scope>NUCLEOTIDE SEQUENCE [LARGE SCALE GENOMIC DNA]</scope>
    <source>
        <strain evidence="5 6">So0149</strain>
    </source>
</reference>
<dbReference type="InterPro" id="IPR000014">
    <property type="entry name" value="PAS"/>
</dbReference>
<accession>A0A150RDM0</accession>
<dbReference type="Gene3D" id="3.30.450.20">
    <property type="entry name" value="PAS domain"/>
    <property type="match status" value="1"/>
</dbReference>
<dbReference type="EMBL" id="JEMC01003821">
    <property type="protein sequence ID" value="KYF78280.1"/>
    <property type="molecule type" value="Genomic_DNA"/>
</dbReference>
<sequence length="394" mass="42737">MRADLDAFPEPLAVLDATLRLREVNAAWRDAFGAAPVLAPQAEEAARAVLGGAQRRVEIDAGAGSGSGPQRWTFLRCARAEGEPLVFVHAHAHAQGGAAPPRREEELAEEVELLRSFIDLAPSLMFIKDRHSRYVMANSALADCYGMTPAQVVHASQHELTSSAEEAAGFASVDRQVIDTRQPAVIEEKETRPNGEVHWYETVKKPIVRRSGEVQVACFSVDVTERQRAQEALQRSARELQTMAAAARREADEKSALAAELDRRLAVIQAQHRQILALSAPILEVADGIVGVPLIGAMDEERTAMLTERVLDAIATRHVRSVVIDLSALEAMDTRTADRLVGIVRAIALLGARAAITGIQPAVAQTMTSLGIDLSRMVTMRTPKDAIRLFSTTS</sequence>
<dbReference type="InterPro" id="IPR036513">
    <property type="entry name" value="STAS_dom_sf"/>
</dbReference>
<protein>
    <recommendedName>
        <fullName evidence="7">Anti-anti-sigma factor</fullName>
    </recommendedName>
</protein>
<dbReference type="PANTHER" id="PTHR33745:SF1">
    <property type="entry name" value="RSBT ANTAGONIST PROTEIN RSBS"/>
    <property type="match status" value="1"/>
</dbReference>
<dbReference type="Pfam" id="PF08448">
    <property type="entry name" value="PAS_4"/>
    <property type="match status" value="1"/>
</dbReference>
<dbReference type="PROSITE" id="PS50801">
    <property type="entry name" value="STAS"/>
    <property type="match status" value="1"/>
</dbReference>
<feature type="domain" description="PAC" evidence="3">
    <location>
        <begin position="184"/>
        <end position="235"/>
    </location>
</feature>
<keyword evidence="1" id="KW-0175">Coiled coil</keyword>
<evidence type="ECO:0000259" key="4">
    <source>
        <dbReference type="PROSITE" id="PS50801"/>
    </source>
</evidence>
<dbReference type="InterPro" id="IPR002645">
    <property type="entry name" value="STAS_dom"/>
</dbReference>
<dbReference type="SUPFAM" id="SSF55785">
    <property type="entry name" value="PYP-like sensor domain (PAS domain)"/>
    <property type="match status" value="1"/>
</dbReference>
<dbReference type="InterPro" id="IPR000700">
    <property type="entry name" value="PAS-assoc_C"/>
</dbReference>
<evidence type="ECO:0000259" key="2">
    <source>
        <dbReference type="PROSITE" id="PS50112"/>
    </source>
</evidence>
<evidence type="ECO:0008006" key="7">
    <source>
        <dbReference type="Google" id="ProtNLM"/>
    </source>
</evidence>
<dbReference type="Gene3D" id="3.30.750.24">
    <property type="entry name" value="STAS domain"/>
    <property type="match status" value="1"/>
</dbReference>
<dbReference type="NCBIfam" id="TIGR00229">
    <property type="entry name" value="sensory_box"/>
    <property type="match status" value="1"/>
</dbReference>
<feature type="domain" description="STAS" evidence="4">
    <location>
        <begin position="279"/>
        <end position="390"/>
    </location>
</feature>
<dbReference type="Proteomes" id="UP000075515">
    <property type="component" value="Unassembled WGS sequence"/>
</dbReference>
<dbReference type="PROSITE" id="PS50113">
    <property type="entry name" value="PAC"/>
    <property type="match status" value="1"/>
</dbReference>
<evidence type="ECO:0000313" key="5">
    <source>
        <dbReference type="EMBL" id="KYF78280.1"/>
    </source>
</evidence>
<feature type="domain" description="PAS" evidence="2">
    <location>
        <begin position="110"/>
        <end position="153"/>
    </location>
</feature>
<comment type="caution">
    <text evidence="5">The sequence shown here is derived from an EMBL/GenBank/DDBJ whole genome shotgun (WGS) entry which is preliminary data.</text>
</comment>
<evidence type="ECO:0000256" key="1">
    <source>
        <dbReference type="SAM" id="Coils"/>
    </source>
</evidence>